<feature type="binding site" evidence="9 12">
    <location>
        <begin position="360"/>
        <end position="367"/>
    </location>
    <ligand>
        <name>ATP</name>
        <dbReference type="ChEBI" id="CHEBI:30616"/>
    </ligand>
</feature>
<dbReference type="InterPro" id="IPR027417">
    <property type="entry name" value="P-loop_NTPase"/>
</dbReference>
<comment type="catalytic activity">
    <reaction evidence="9 10 13">
        <text>Hydrolysis of proteins in presence of ATP.</text>
        <dbReference type="EC" id="3.4.21.53"/>
    </reaction>
</comment>
<proteinExistence type="evidence at transcript level"/>
<dbReference type="InterPro" id="IPR008269">
    <property type="entry name" value="Lon_proteolytic"/>
</dbReference>
<dbReference type="GO" id="GO:0005524">
    <property type="term" value="F:ATP binding"/>
    <property type="evidence" value="ECO:0007669"/>
    <property type="project" value="UniProtKB-UniRule"/>
</dbReference>
<comment type="subunit">
    <text evidence="9 10">Homohexamer. Organized in a ring with a central cavity.</text>
</comment>
<dbReference type="AlphaFoldDB" id="A0A371J1C1"/>
<dbReference type="PROSITE" id="PS01046">
    <property type="entry name" value="LON_SER"/>
    <property type="match status" value="1"/>
</dbReference>
<dbReference type="HAMAP" id="MF_01973">
    <property type="entry name" value="lon_bact"/>
    <property type="match status" value="1"/>
</dbReference>
<protein>
    <recommendedName>
        <fullName evidence="9 10">Lon protease</fullName>
        <ecNumber evidence="9 10">3.4.21.53</ecNumber>
    </recommendedName>
    <alternativeName>
        <fullName evidence="9">ATP-dependent protease La</fullName>
    </alternativeName>
</protein>
<dbReference type="Pfam" id="PF02190">
    <property type="entry name" value="LON_substr_bdg"/>
    <property type="match status" value="1"/>
</dbReference>
<dbReference type="InterPro" id="IPR004815">
    <property type="entry name" value="Lon_bac/euk-typ"/>
</dbReference>
<dbReference type="SUPFAM" id="SSF88697">
    <property type="entry name" value="PUA domain-like"/>
    <property type="match status" value="1"/>
</dbReference>
<evidence type="ECO:0000256" key="1">
    <source>
        <dbReference type="ARBA" id="ARBA00004496"/>
    </source>
</evidence>
<evidence type="ECO:0000313" key="18">
    <source>
        <dbReference type="Proteomes" id="UP000215694"/>
    </source>
</evidence>
<gene>
    <name evidence="9 17" type="primary">lon</name>
    <name evidence="17" type="ORF">CHL78_012765</name>
</gene>
<dbReference type="GO" id="GO:0016887">
    <property type="term" value="F:ATP hydrolysis activity"/>
    <property type="evidence" value="ECO:0007669"/>
    <property type="project" value="UniProtKB-UniRule"/>
</dbReference>
<evidence type="ECO:0000256" key="9">
    <source>
        <dbReference type="HAMAP-Rule" id="MF_01973"/>
    </source>
</evidence>
<organism evidence="17 18">
    <name type="scientific">Romboutsia weinsteinii</name>
    <dbReference type="NCBI Taxonomy" id="2020949"/>
    <lineage>
        <taxon>Bacteria</taxon>
        <taxon>Bacillati</taxon>
        <taxon>Bacillota</taxon>
        <taxon>Clostridia</taxon>
        <taxon>Peptostreptococcales</taxon>
        <taxon>Peptostreptococcaceae</taxon>
        <taxon>Romboutsia</taxon>
    </lineage>
</organism>
<dbReference type="InterPro" id="IPR003959">
    <property type="entry name" value="ATPase_AAA_core"/>
</dbReference>
<dbReference type="InterPro" id="IPR046336">
    <property type="entry name" value="Lon_prtase_N_sf"/>
</dbReference>
<dbReference type="Proteomes" id="UP000215694">
    <property type="component" value="Unassembled WGS sequence"/>
</dbReference>
<keyword evidence="2 9" id="KW-0963">Cytoplasm</keyword>
<dbReference type="InterPro" id="IPR054594">
    <property type="entry name" value="Lon_lid"/>
</dbReference>
<evidence type="ECO:0000259" key="16">
    <source>
        <dbReference type="PROSITE" id="PS51787"/>
    </source>
</evidence>
<feature type="domain" description="Lon N-terminal" evidence="16">
    <location>
        <begin position="12"/>
        <end position="208"/>
    </location>
</feature>
<evidence type="ECO:0000256" key="12">
    <source>
        <dbReference type="PIRSR" id="PIRSR001174-2"/>
    </source>
</evidence>
<dbReference type="PROSITE" id="PS51786">
    <property type="entry name" value="LON_PROTEOLYTIC"/>
    <property type="match status" value="1"/>
</dbReference>
<evidence type="ECO:0000256" key="7">
    <source>
        <dbReference type="ARBA" id="ARBA00022840"/>
    </source>
</evidence>
<dbReference type="InterPro" id="IPR020568">
    <property type="entry name" value="Ribosomal_Su5_D2-typ_SF"/>
</dbReference>
<comment type="caution">
    <text evidence="17">The sequence shown here is derived from an EMBL/GenBank/DDBJ whole genome shotgun (WGS) entry which is preliminary data.</text>
</comment>
<dbReference type="FunFam" id="3.40.50.300:FF:000382">
    <property type="entry name" value="Lon protease homolog 2, peroxisomal"/>
    <property type="match status" value="1"/>
</dbReference>
<dbReference type="SMART" id="SM00464">
    <property type="entry name" value="LON"/>
    <property type="match status" value="1"/>
</dbReference>
<sequence length="785" mass="88913">MEQNYTKIEHELPLIPLRGLAIFPYMILNFDIGREVSLKALDQAMLDGEMVFLTSQKEADVDEPSEDDFYHVGTICKVKQMIKLPGDTVRVLVEGISRGKIKELNQDDGYFKATVEEIVYDQENSDEDVEVEAFVRNVFDAFEEYINIGNRVSPEILISLADIESVDRFIDTIAANIYLKPNQKQEILEEFDIKKRLEYIYRTLLEEMDILKIEKKITLRVKKQMNKVQKEYYLREQLRAIQKELGEEEDINSEADVYRAKLKKIKAPKETKEKISKEIEKFSKISPMSPDISVIRGYLDTIFSLPWNSETRDKLDINKAKEILDSDHYGLEKVKERILEYLAIRKLSKSLKGPIICLVGPPGVGKTSIAKSIATSLGKKFVRISLGGVRDEAEIRGHRRTYVGAIPGRIINGVKEAQTKNPVFLLDEIDKMAADFKGDPSAAMLEVLDPEQNKDFVDHYLEIPFDLSKILFVTTANSLSTIPRPLLDRMEVIEVSGYIEEEKLNISKKYLLPKQLKEHGLEENFIKMDDEVIRDVIAYYTREAGVRNLERTIGKICRKVAKRYVEDMSIEEVVITKNDLEEYLGKDKYKFDLIGAKPEVGLVTGLAWTSVGGVTLTVEVNVLKGKGQIVLTGKLGDVMKESARTAISYIRSIADRFDIDSEFYQNRDIHIHLPEGATPKDGPSAGITMALAVISALTNIPVRNDVAMTGEITLRGRVIAVGGVKEKLLAAHRAGITKVLLPKECEADLDEIPENVKEKMEFVLVDHMDQVLEHALVRNGENNEN</sequence>
<dbReference type="EC" id="3.4.21.53" evidence="9 10"/>
<comment type="induction">
    <text evidence="9">By heat shock.</text>
</comment>
<dbReference type="Gene3D" id="3.40.50.300">
    <property type="entry name" value="P-loop containing nucleotide triphosphate hydrolases"/>
    <property type="match status" value="1"/>
</dbReference>
<dbReference type="GO" id="GO:0004176">
    <property type="term" value="F:ATP-dependent peptidase activity"/>
    <property type="evidence" value="ECO:0007669"/>
    <property type="project" value="UniProtKB-UniRule"/>
</dbReference>
<keyword evidence="18" id="KW-1185">Reference proteome</keyword>
<dbReference type="SUPFAM" id="SSF54211">
    <property type="entry name" value="Ribosomal protein S5 domain 2-like"/>
    <property type="match status" value="1"/>
</dbReference>
<evidence type="ECO:0000256" key="11">
    <source>
        <dbReference type="PIRSR" id="PIRSR001174-1"/>
    </source>
</evidence>
<dbReference type="GO" id="GO:0043565">
    <property type="term" value="F:sequence-specific DNA binding"/>
    <property type="evidence" value="ECO:0007669"/>
    <property type="project" value="UniProtKB-UniRule"/>
</dbReference>
<dbReference type="Gene3D" id="1.20.5.5270">
    <property type="match status" value="1"/>
</dbReference>
<dbReference type="RefSeq" id="WP_094368994.1">
    <property type="nucleotide sequence ID" value="NZ_NOJY02000023.1"/>
</dbReference>
<name>A0A371J1C1_9FIRM</name>
<dbReference type="InterPro" id="IPR003593">
    <property type="entry name" value="AAA+_ATPase"/>
</dbReference>
<comment type="function">
    <text evidence="9">ATP-dependent serine protease that mediates the selective degradation of mutant and abnormal proteins as well as certain short-lived regulatory proteins. Required for cellular homeostasis and for survival from DNA damage and developmental changes induced by stress. Degrades polypeptides processively to yield small peptide fragments that are 5 to 10 amino acids long. Binds to DNA in a double-stranded, site-specific manner.</text>
</comment>
<evidence type="ECO:0000259" key="15">
    <source>
        <dbReference type="PROSITE" id="PS51786"/>
    </source>
</evidence>
<comment type="subcellular location">
    <subcellularLocation>
        <location evidence="1 9 10">Cytoplasm</location>
    </subcellularLocation>
</comment>
<dbReference type="InterPro" id="IPR027543">
    <property type="entry name" value="Lon_bac"/>
</dbReference>
<dbReference type="PANTHER" id="PTHR10046">
    <property type="entry name" value="ATP DEPENDENT LON PROTEASE FAMILY MEMBER"/>
    <property type="match status" value="1"/>
</dbReference>
<dbReference type="PROSITE" id="PS51787">
    <property type="entry name" value="LON_N"/>
    <property type="match status" value="1"/>
</dbReference>
<feature type="active site" evidence="9 11">
    <location>
        <position position="684"/>
    </location>
</feature>
<keyword evidence="4 9" id="KW-0547">Nucleotide-binding</keyword>
<dbReference type="Gene3D" id="1.20.58.1480">
    <property type="match status" value="1"/>
</dbReference>
<keyword evidence="5 9" id="KW-0378">Hydrolase</keyword>
<feature type="active site" evidence="9 11">
    <location>
        <position position="727"/>
    </location>
</feature>
<dbReference type="Pfam" id="PF05362">
    <property type="entry name" value="Lon_C"/>
    <property type="match status" value="1"/>
</dbReference>
<reference evidence="17 18" key="1">
    <citation type="journal article" date="2017" name="Genome Announc.">
        <title>Draft Genome Sequence of Romboutsia weinsteinii sp. nov. Strain CCRI-19649(T) Isolated from Surface Water.</title>
        <authorList>
            <person name="Maheux A.F."/>
            <person name="Boudreau D.K."/>
            <person name="Berube E."/>
            <person name="Boissinot M."/>
            <person name="Cantin P."/>
            <person name="Raymond F."/>
            <person name="Corbeil J."/>
            <person name="Omar R.F."/>
            <person name="Bergeron M.G."/>
        </authorList>
    </citation>
    <scope>NUCLEOTIDE SEQUENCE [LARGE SCALE GENOMIC DNA]</scope>
    <source>
        <strain evidence="17 18">CCRI-19649</strain>
    </source>
</reference>
<evidence type="ECO:0000256" key="2">
    <source>
        <dbReference type="ARBA" id="ARBA00022490"/>
    </source>
</evidence>
<keyword evidence="6 9" id="KW-0720">Serine protease</keyword>
<dbReference type="InterPro" id="IPR027065">
    <property type="entry name" value="Lon_Prtase"/>
</dbReference>
<keyword evidence="3 9" id="KW-0645">Protease</keyword>
<evidence type="ECO:0000256" key="6">
    <source>
        <dbReference type="ARBA" id="ARBA00022825"/>
    </source>
</evidence>
<dbReference type="NCBIfam" id="NF008053">
    <property type="entry name" value="PRK10787.1"/>
    <property type="match status" value="1"/>
</dbReference>
<dbReference type="InterPro" id="IPR003111">
    <property type="entry name" value="Lon_prtase_N"/>
</dbReference>
<dbReference type="NCBIfam" id="TIGR00763">
    <property type="entry name" value="lon"/>
    <property type="match status" value="1"/>
</dbReference>
<comment type="similarity">
    <text evidence="9 10 13 14">Belongs to the peptidase S16 family.</text>
</comment>
<accession>A0A371J1C1</accession>
<dbReference type="GO" id="GO:0034605">
    <property type="term" value="P:cellular response to heat"/>
    <property type="evidence" value="ECO:0007669"/>
    <property type="project" value="UniProtKB-UniRule"/>
</dbReference>
<evidence type="ECO:0000256" key="3">
    <source>
        <dbReference type="ARBA" id="ARBA00022670"/>
    </source>
</evidence>
<evidence type="ECO:0000256" key="5">
    <source>
        <dbReference type="ARBA" id="ARBA00022801"/>
    </source>
</evidence>
<dbReference type="InterPro" id="IPR008268">
    <property type="entry name" value="Peptidase_S16_AS"/>
</dbReference>
<evidence type="ECO:0000256" key="14">
    <source>
        <dbReference type="RuleBase" id="RU000591"/>
    </source>
</evidence>
<dbReference type="SMART" id="SM00382">
    <property type="entry name" value="AAA"/>
    <property type="match status" value="1"/>
</dbReference>
<keyword evidence="7 9" id="KW-0067">ATP-binding</keyword>
<dbReference type="GO" id="GO:0004252">
    <property type="term" value="F:serine-type endopeptidase activity"/>
    <property type="evidence" value="ECO:0007669"/>
    <property type="project" value="UniProtKB-UniRule"/>
</dbReference>
<keyword evidence="8 9" id="KW-0346">Stress response</keyword>
<dbReference type="Gene3D" id="2.30.130.40">
    <property type="entry name" value="LON domain-like"/>
    <property type="match status" value="1"/>
</dbReference>
<dbReference type="EMBL" id="NOJY02000023">
    <property type="protein sequence ID" value="RDY26612.1"/>
    <property type="molecule type" value="Genomic_DNA"/>
</dbReference>
<dbReference type="Gene3D" id="1.10.8.60">
    <property type="match status" value="1"/>
</dbReference>
<evidence type="ECO:0000256" key="13">
    <source>
        <dbReference type="PROSITE-ProRule" id="PRU01122"/>
    </source>
</evidence>
<dbReference type="CDD" id="cd19500">
    <property type="entry name" value="RecA-like_Lon"/>
    <property type="match status" value="1"/>
</dbReference>
<dbReference type="Gene3D" id="3.30.230.10">
    <property type="match status" value="1"/>
</dbReference>
<dbReference type="PIRSF" id="PIRSF001174">
    <property type="entry name" value="Lon_proteas"/>
    <property type="match status" value="1"/>
</dbReference>
<dbReference type="OrthoDB" id="9803599at2"/>
<evidence type="ECO:0000256" key="4">
    <source>
        <dbReference type="ARBA" id="ARBA00022741"/>
    </source>
</evidence>
<dbReference type="PRINTS" id="PR00830">
    <property type="entry name" value="ENDOLAPTASE"/>
</dbReference>
<feature type="domain" description="Lon proteolytic" evidence="15">
    <location>
        <begin position="597"/>
        <end position="778"/>
    </location>
</feature>
<evidence type="ECO:0000313" key="17">
    <source>
        <dbReference type="EMBL" id="RDY26612.1"/>
    </source>
</evidence>
<evidence type="ECO:0000256" key="8">
    <source>
        <dbReference type="ARBA" id="ARBA00023016"/>
    </source>
</evidence>
<dbReference type="InterPro" id="IPR015947">
    <property type="entry name" value="PUA-like_sf"/>
</dbReference>
<dbReference type="Pfam" id="PF22667">
    <property type="entry name" value="Lon_lid"/>
    <property type="match status" value="1"/>
</dbReference>
<dbReference type="GO" id="GO:0006515">
    <property type="term" value="P:protein quality control for misfolded or incompletely synthesized proteins"/>
    <property type="evidence" value="ECO:0007669"/>
    <property type="project" value="UniProtKB-UniRule"/>
</dbReference>
<evidence type="ECO:0000256" key="10">
    <source>
        <dbReference type="PIRNR" id="PIRNR001174"/>
    </source>
</evidence>
<dbReference type="Pfam" id="PF00004">
    <property type="entry name" value="AAA"/>
    <property type="match status" value="1"/>
</dbReference>
<dbReference type="InterPro" id="IPR014721">
    <property type="entry name" value="Ribsml_uS5_D2-typ_fold_subgr"/>
</dbReference>
<dbReference type="GO" id="GO:0005737">
    <property type="term" value="C:cytoplasm"/>
    <property type="evidence" value="ECO:0007669"/>
    <property type="project" value="UniProtKB-SubCell"/>
</dbReference>
<dbReference type="SUPFAM" id="SSF52540">
    <property type="entry name" value="P-loop containing nucleoside triphosphate hydrolases"/>
    <property type="match status" value="1"/>
</dbReference>